<keyword evidence="1" id="KW-0812">Transmembrane</keyword>
<name>A0A542DNW3_AMYCI</name>
<dbReference type="AlphaFoldDB" id="A0A542DNW3"/>
<evidence type="ECO:0000256" key="1">
    <source>
        <dbReference type="SAM" id="Phobius"/>
    </source>
</evidence>
<sequence length="85" mass="9562">MPLRMNVPLPGPFSFSMPIGGPSRSASWFVQLCAWLIIGPFLVAGWAIIAAAFVVVWACWFVWIVWRSIYRLVTRKPLAPTIVET</sequence>
<dbReference type="EMBL" id="VFML01000001">
    <property type="protein sequence ID" value="TQJ04655.1"/>
    <property type="molecule type" value="Genomic_DNA"/>
</dbReference>
<keyword evidence="1" id="KW-0472">Membrane</keyword>
<comment type="caution">
    <text evidence="2">The sequence shown here is derived from an EMBL/GenBank/DDBJ whole genome shotgun (WGS) entry which is preliminary data.</text>
</comment>
<evidence type="ECO:0000313" key="2">
    <source>
        <dbReference type="EMBL" id="TQJ04655.1"/>
    </source>
</evidence>
<keyword evidence="3" id="KW-1185">Reference proteome</keyword>
<protein>
    <submittedName>
        <fullName evidence="2">Uncharacterized protein</fullName>
    </submittedName>
</protein>
<reference evidence="2 3" key="1">
    <citation type="submission" date="2019-06" db="EMBL/GenBank/DDBJ databases">
        <title>Sequencing the genomes of 1000 actinobacteria strains.</title>
        <authorList>
            <person name="Klenk H.-P."/>
        </authorList>
    </citation>
    <scope>NUCLEOTIDE SEQUENCE [LARGE SCALE GENOMIC DNA]</scope>
    <source>
        <strain evidence="2 3">DSM 45679</strain>
    </source>
</reference>
<feature type="transmembrane region" description="Helical" evidence="1">
    <location>
        <begin position="34"/>
        <end position="66"/>
    </location>
</feature>
<keyword evidence="1" id="KW-1133">Transmembrane helix</keyword>
<evidence type="ECO:0000313" key="3">
    <source>
        <dbReference type="Proteomes" id="UP000320876"/>
    </source>
</evidence>
<dbReference type="Proteomes" id="UP000320876">
    <property type="component" value="Unassembled WGS sequence"/>
</dbReference>
<organism evidence="2 3">
    <name type="scientific">Amycolatopsis cihanbeyliensis</name>
    <dbReference type="NCBI Taxonomy" id="1128664"/>
    <lineage>
        <taxon>Bacteria</taxon>
        <taxon>Bacillati</taxon>
        <taxon>Actinomycetota</taxon>
        <taxon>Actinomycetes</taxon>
        <taxon>Pseudonocardiales</taxon>
        <taxon>Pseudonocardiaceae</taxon>
        <taxon>Amycolatopsis</taxon>
    </lineage>
</organism>
<gene>
    <name evidence="2" type="ORF">FB471_4458</name>
</gene>
<accession>A0A542DNW3</accession>
<proteinExistence type="predicted"/>